<evidence type="ECO:0000313" key="2">
    <source>
        <dbReference type="EMBL" id="GAA0140289.1"/>
    </source>
</evidence>
<dbReference type="EMBL" id="BAABME010015270">
    <property type="protein sequence ID" value="GAA0140289.1"/>
    <property type="molecule type" value="Genomic_DNA"/>
</dbReference>
<evidence type="ECO:0000256" key="1">
    <source>
        <dbReference type="SAM" id="MobiDB-lite"/>
    </source>
</evidence>
<accession>A0AAV3NLQ8</accession>
<protein>
    <submittedName>
        <fullName evidence="2">Uncharacterized protein</fullName>
    </submittedName>
</protein>
<organism evidence="2 3">
    <name type="scientific">Lithospermum erythrorhizon</name>
    <name type="common">Purple gromwell</name>
    <name type="synonym">Lithospermum officinale var. erythrorhizon</name>
    <dbReference type="NCBI Taxonomy" id="34254"/>
    <lineage>
        <taxon>Eukaryota</taxon>
        <taxon>Viridiplantae</taxon>
        <taxon>Streptophyta</taxon>
        <taxon>Embryophyta</taxon>
        <taxon>Tracheophyta</taxon>
        <taxon>Spermatophyta</taxon>
        <taxon>Magnoliopsida</taxon>
        <taxon>eudicotyledons</taxon>
        <taxon>Gunneridae</taxon>
        <taxon>Pentapetalae</taxon>
        <taxon>asterids</taxon>
        <taxon>lamiids</taxon>
        <taxon>Boraginales</taxon>
        <taxon>Boraginaceae</taxon>
        <taxon>Boraginoideae</taxon>
        <taxon>Lithospermeae</taxon>
        <taxon>Lithospermum</taxon>
    </lineage>
</organism>
<evidence type="ECO:0000313" key="3">
    <source>
        <dbReference type="Proteomes" id="UP001454036"/>
    </source>
</evidence>
<keyword evidence="3" id="KW-1185">Reference proteome</keyword>
<reference evidence="2 3" key="1">
    <citation type="submission" date="2024-01" db="EMBL/GenBank/DDBJ databases">
        <title>The complete chloroplast genome sequence of Lithospermum erythrorhizon: insights into the phylogenetic relationship among Boraginaceae species and the maternal lineages of purple gromwells.</title>
        <authorList>
            <person name="Okada T."/>
            <person name="Watanabe K."/>
        </authorList>
    </citation>
    <scope>NUCLEOTIDE SEQUENCE [LARGE SCALE GENOMIC DNA]</scope>
</reference>
<name>A0AAV3NLQ8_LITER</name>
<comment type="caution">
    <text evidence="2">The sequence shown here is derived from an EMBL/GenBank/DDBJ whole genome shotgun (WGS) entry which is preliminary data.</text>
</comment>
<sequence>MSDSSNSHPEGQVPVDRGDVVHGRYRPCPTYPQYVNFHHWVLLSLPPGRRDSHGGVLPQLLLVAYPEGWLLLLHRGQTSHAPTFYMDRQVLKAAGLSPIADADLRALEVLRVTYSVPNYVPPAPPAAPALNQLPLRPPAPAPEPVVALPPIREVSAPNPQDATLESQGMGLTHLRPRGTSLMLLPSVESKPESSTLSQSGVALVDPGGQHSATVVLEPED</sequence>
<gene>
    <name evidence="2" type="ORF">LIER_35212</name>
</gene>
<proteinExistence type="predicted"/>
<dbReference type="Proteomes" id="UP001454036">
    <property type="component" value="Unassembled WGS sequence"/>
</dbReference>
<feature type="region of interest" description="Disordered" evidence="1">
    <location>
        <begin position="187"/>
        <end position="220"/>
    </location>
</feature>
<dbReference type="AlphaFoldDB" id="A0AAV3NLQ8"/>